<sequence>MISQSCRALAVLFCASACPAGTLASVTQALSAAVGKPGPGHRAVSESHQLLELTLTTKSPVDSHVGPVTALTLCAEFIYSQAST</sequence>
<reference evidence="2 3" key="1">
    <citation type="submission" date="2024-04" db="EMBL/GenBank/DDBJ databases">
        <authorList>
            <person name="Waldvogel A.-M."/>
            <person name="Schoenle A."/>
        </authorList>
    </citation>
    <scope>NUCLEOTIDE SEQUENCE [LARGE SCALE GENOMIC DNA]</scope>
</reference>
<evidence type="ECO:0000313" key="2">
    <source>
        <dbReference type="EMBL" id="CAL1612735.1"/>
    </source>
</evidence>
<evidence type="ECO:0000256" key="1">
    <source>
        <dbReference type="SAM" id="SignalP"/>
    </source>
</evidence>
<dbReference type="EMBL" id="OZ035830">
    <property type="protein sequence ID" value="CAL1612735.1"/>
    <property type="molecule type" value="Genomic_DNA"/>
</dbReference>
<dbReference type="AlphaFoldDB" id="A0AAV2MH68"/>
<feature type="chain" id="PRO_5043517029" evidence="1">
    <location>
        <begin position="25"/>
        <end position="84"/>
    </location>
</feature>
<proteinExistence type="predicted"/>
<gene>
    <name evidence="2" type="ORF">KC01_LOCUS39031</name>
</gene>
<keyword evidence="1" id="KW-0732">Signal</keyword>
<keyword evidence="3" id="KW-1185">Reference proteome</keyword>
<accession>A0AAV2MH68</accession>
<name>A0AAV2MH68_KNICA</name>
<feature type="signal peptide" evidence="1">
    <location>
        <begin position="1"/>
        <end position="24"/>
    </location>
</feature>
<protein>
    <submittedName>
        <fullName evidence="2">Uncharacterized protein</fullName>
    </submittedName>
</protein>
<dbReference type="Proteomes" id="UP001497482">
    <property type="component" value="Chromosome 8"/>
</dbReference>
<organism evidence="2 3">
    <name type="scientific">Knipowitschia caucasica</name>
    <name type="common">Caucasian dwarf goby</name>
    <name type="synonym">Pomatoschistus caucasicus</name>
    <dbReference type="NCBI Taxonomy" id="637954"/>
    <lineage>
        <taxon>Eukaryota</taxon>
        <taxon>Metazoa</taxon>
        <taxon>Chordata</taxon>
        <taxon>Craniata</taxon>
        <taxon>Vertebrata</taxon>
        <taxon>Euteleostomi</taxon>
        <taxon>Actinopterygii</taxon>
        <taxon>Neopterygii</taxon>
        <taxon>Teleostei</taxon>
        <taxon>Neoteleostei</taxon>
        <taxon>Acanthomorphata</taxon>
        <taxon>Gobiaria</taxon>
        <taxon>Gobiiformes</taxon>
        <taxon>Gobioidei</taxon>
        <taxon>Gobiidae</taxon>
        <taxon>Gobiinae</taxon>
        <taxon>Knipowitschia</taxon>
    </lineage>
</organism>
<evidence type="ECO:0000313" key="3">
    <source>
        <dbReference type="Proteomes" id="UP001497482"/>
    </source>
</evidence>